<dbReference type="EMBL" id="JBJKFK010000434">
    <property type="protein sequence ID" value="KAL3317076.1"/>
    <property type="molecule type" value="Genomic_DNA"/>
</dbReference>
<gene>
    <name evidence="2" type="ORF">Ciccas_004271</name>
</gene>
<dbReference type="AlphaFoldDB" id="A0ABD2QFE5"/>
<reference evidence="2 3" key="1">
    <citation type="submission" date="2024-11" db="EMBL/GenBank/DDBJ databases">
        <title>Adaptive evolution of stress response genes in parasites aligns with host niche diversity.</title>
        <authorList>
            <person name="Hahn C."/>
            <person name="Resl P."/>
        </authorList>
    </citation>
    <scope>NUCLEOTIDE SEQUENCE [LARGE SCALE GENOMIC DNA]</scope>
    <source>
        <strain evidence="2">EGGRZ-B1_66</strain>
        <tissue evidence="2">Body</tissue>
    </source>
</reference>
<feature type="transmembrane region" description="Helical" evidence="1">
    <location>
        <begin position="46"/>
        <end position="68"/>
    </location>
</feature>
<keyword evidence="1" id="KW-1133">Transmembrane helix</keyword>
<keyword evidence="3" id="KW-1185">Reference proteome</keyword>
<keyword evidence="1" id="KW-0812">Transmembrane</keyword>
<keyword evidence="1" id="KW-0472">Membrane</keyword>
<accession>A0ABD2QFE5</accession>
<organism evidence="2 3">
    <name type="scientific">Cichlidogyrus casuarinus</name>
    <dbReference type="NCBI Taxonomy" id="1844966"/>
    <lineage>
        <taxon>Eukaryota</taxon>
        <taxon>Metazoa</taxon>
        <taxon>Spiralia</taxon>
        <taxon>Lophotrochozoa</taxon>
        <taxon>Platyhelminthes</taxon>
        <taxon>Monogenea</taxon>
        <taxon>Monopisthocotylea</taxon>
        <taxon>Dactylogyridea</taxon>
        <taxon>Ancyrocephalidae</taxon>
        <taxon>Cichlidogyrus</taxon>
    </lineage>
</organism>
<feature type="transmembrane region" description="Helical" evidence="1">
    <location>
        <begin position="12"/>
        <end position="34"/>
    </location>
</feature>
<evidence type="ECO:0000256" key="1">
    <source>
        <dbReference type="SAM" id="Phobius"/>
    </source>
</evidence>
<dbReference type="Proteomes" id="UP001626550">
    <property type="component" value="Unassembled WGS sequence"/>
</dbReference>
<name>A0ABD2QFE5_9PLAT</name>
<feature type="transmembrane region" description="Helical" evidence="1">
    <location>
        <begin position="74"/>
        <end position="97"/>
    </location>
</feature>
<evidence type="ECO:0000313" key="2">
    <source>
        <dbReference type="EMBL" id="KAL3317076.1"/>
    </source>
</evidence>
<protein>
    <submittedName>
        <fullName evidence="2">Uncharacterized protein</fullName>
    </submittedName>
</protein>
<proteinExistence type="predicted"/>
<evidence type="ECO:0000313" key="3">
    <source>
        <dbReference type="Proteomes" id="UP001626550"/>
    </source>
</evidence>
<comment type="caution">
    <text evidence="2">The sequence shown here is derived from an EMBL/GenBank/DDBJ whole genome shotgun (WGS) entry which is preliminary data.</text>
</comment>
<sequence>MTYGYIRIRSIAYLGFTQFILGTSLLIIGIILLNNNMELYEIRLDYASLVLAAMHLLFAIQLILTSFFAKRSLLIGSAVLNTCAMALNLSSFVVLASKSRSKRRILATFLYNFSVHESIGAIYQSLALLIFTEVWVLVDICKFLCLRPPSNRPRMNFTVA</sequence>